<keyword evidence="2 6" id="KW-0436">Ligase</keyword>
<dbReference type="GO" id="GO:0004359">
    <property type="term" value="F:glutaminase activity"/>
    <property type="evidence" value="ECO:0007669"/>
    <property type="project" value="InterPro"/>
</dbReference>
<dbReference type="RefSeq" id="WP_052740285.1">
    <property type="nucleotide sequence ID" value="NZ_LAYJ01000068.1"/>
</dbReference>
<accession>A0A0M2NMM8</accession>
<feature type="domain" description="NAD/GMP synthase" evidence="8">
    <location>
        <begin position="32"/>
        <end position="263"/>
    </location>
</feature>
<dbReference type="CDD" id="cd00553">
    <property type="entry name" value="NAD_synthase"/>
    <property type="match status" value="1"/>
</dbReference>
<dbReference type="Gene3D" id="3.40.50.620">
    <property type="entry name" value="HUPs"/>
    <property type="match status" value="1"/>
</dbReference>
<dbReference type="AlphaFoldDB" id="A0A0M2NMM8"/>
<evidence type="ECO:0000256" key="6">
    <source>
        <dbReference type="RuleBase" id="RU003811"/>
    </source>
</evidence>
<dbReference type="GO" id="GO:0005737">
    <property type="term" value="C:cytoplasm"/>
    <property type="evidence" value="ECO:0007669"/>
    <property type="project" value="InterPro"/>
</dbReference>
<dbReference type="InterPro" id="IPR003694">
    <property type="entry name" value="NAD_synthase"/>
</dbReference>
<dbReference type="GO" id="GO:0005524">
    <property type="term" value="F:ATP binding"/>
    <property type="evidence" value="ECO:0007669"/>
    <property type="project" value="UniProtKB-KW"/>
</dbReference>
<dbReference type="OrthoDB" id="9803818at2"/>
<dbReference type="Proteomes" id="UP000034076">
    <property type="component" value="Unassembled WGS sequence"/>
</dbReference>
<dbReference type="Pfam" id="PF02540">
    <property type="entry name" value="NAD_synthase"/>
    <property type="match status" value="1"/>
</dbReference>
<evidence type="ECO:0000259" key="8">
    <source>
        <dbReference type="Pfam" id="PF02540"/>
    </source>
</evidence>
<comment type="caution">
    <text evidence="9">The sequence shown here is derived from an EMBL/GenBank/DDBJ whole genome shotgun (WGS) entry which is preliminary data.</text>
</comment>
<proteinExistence type="inferred from homology"/>
<name>A0A0M2NMM8_9FIRM</name>
<dbReference type="EMBL" id="LAYJ01000068">
    <property type="protein sequence ID" value="KKI51662.1"/>
    <property type="molecule type" value="Genomic_DNA"/>
</dbReference>
<comment type="pathway">
    <text evidence="1">Cofactor biosynthesis; NAD(+) biosynthesis.</text>
</comment>
<sequence length="395" mass="43262">MIKQRVVLNDISPDFKRDNRTQEEYIAAKKSQTVDFIKRYLKSSGARGVVLGVSGGVDSFLCASLCAQACEEEGKQMYIVLLPNGVQSDFADAQECAQKIMENSPGVMCDTVSIAGGYEGAVSDLSGAQGFHRDAYTLGNLQPRLRMMYQYALAKGMLVAGTDHATEAITGFYTKYGDGGSDFNPLQELVKDDIYAMSKTYGAPKAVMEKQPAAGLGISQTDEEELGIRYADICAYLKGNVIAKEPMEKLEAAYDRSMHKRSMAASLKDEYTKKAQVTRIHIGNVGDGRVLKSTICDINAHPEQNVLYVTGEPLHEAFYNEIKKTVNTPVARYNVFQPKGESGVNSAFGDLLDNAADHVVVSGEVGETLQRIMLSLMNSRREVVLLKDCLTKVKK</sequence>
<dbReference type="GO" id="GO:0003952">
    <property type="term" value="F:NAD+ synthase (glutamine-hydrolyzing) activity"/>
    <property type="evidence" value="ECO:0007669"/>
    <property type="project" value="InterPro"/>
</dbReference>
<dbReference type="NCBIfam" id="TIGR00552">
    <property type="entry name" value="nadE"/>
    <property type="match status" value="1"/>
</dbReference>
<organism evidence="9 10">
    <name type="scientific">Christensenella hongkongensis</name>
    <dbReference type="NCBI Taxonomy" id="270498"/>
    <lineage>
        <taxon>Bacteria</taxon>
        <taxon>Bacillati</taxon>
        <taxon>Bacillota</taxon>
        <taxon>Clostridia</taxon>
        <taxon>Christensenellales</taxon>
        <taxon>Christensenellaceae</taxon>
        <taxon>Christensenella</taxon>
    </lineage>
</organism>
<evidence type="ECO:0000256" key="2">
    <source>
        <dbReference type="ARBA" id="ARBA00022598"/>
    </source>
</evidence>
<comment type="similarity">
    <text evidence="6">Belongs to the NAD synthetase family.</text>
</comment>
<evidence type="ECO:0000313" key="9">
    <source>
        <dbReference type="EMBL" id="KKI51662.1"/>
    </source>
</evidence>
<dbReference type="EC" id="6.3.1.5" evidence="7"/>
<keyword evidence="5 6" id="KW-0520">NAD</keyword>
<dbReference type="UniPathway" id="UPA00253">
    <property type="reaction ID" value="UER00333"/>
</dbReference>
<keyword evidence="4 6" id="KW-0067">ATP-binding</keyword>
<dbReference type="InterPro" id="IPR014729">
    <property type="entry name" value="Rossmann-like_a/b/a_fold"/>
</dbReference>
<dbReference type="PANTHER" id="PTHR23090">
    <property type="entry name" value="NH 3 /GLUTAMINE-DEPENDENT NAD + SYNTHETASE"/>
    <property type="match status" value="1"/>
</dbReference>
<dbReference type="STRING" id="270498.CHK_0829"/>
<evidence type="ECO:0000313" key="10">
    <source>
        <dbReference type="Proteomes" id="UP000034076"/>
    </source>
</evidence>
<evidence type="ECO:0000256" key="1">
    <source>
        <dbReference type="ARBA" id="ARBA00004790"/>
    </source>
</evidence>
<evidence type="ECO:0000256" key="4">
    <source>
        <dbReference type="ARBA" id="ARBA00022840"/>
    </source>
</evidence>
<dbReference type="GO" id="GO:0009435">
    <property type="term" value="P:NAD+ biosynthetic process"/>
    <property type="evidence" value="ECO:0007669"/>
    <property type="project" value="UniProtKB-UniPathway"/>
</dbReference>
<protein>
    <recommendedName>
        <fullName evidence="7">NH(3)-dependent NAD(+) synthetase</fullName>
        <ecNumber evidence="7">6.3.1.5</ecNumber>
    </recommendedName>
</protein>
<gene>
    <name evidence="9" type="ORF">CHK_0829</name>
</gene>
<evidence type="ECO:0000256" key="5">
    <source>
        <dbReference type="ARBA" id="ARBA00023027"/>
    </source>
</evidence>
<comment type="catalytic activity">
    <reaction evidence="7">
        <text>deamido-NAD(+) + NH4(+) + ATP = AMP + diphosphate + NAD(+) + H(+)</text>
        <dbReference type="Rhea" id="RHEA:21188"/>
        <dbReference type="ChEBI" id="CHEBI:15378"/>
        <dbReference type="ChEBI" id="CHEBI:28938"/>
        <dbReference type="ChEBI" id="CHEBI:30616"/>
        <dbReference type="ChEBI" id="CHEBI:33019"/>
        <dbReference type="ChEBI" id="CHEBI:57540"/>
        <dbReference type="ChEBI" id="CHEBI:58437"/>
        <dbReference type="ChEBI" id="CHEBI:456215"/>
        <dbReference type="EC" id="6.3.1.5"/>
    </reaction>
</comment>
<evidence type="ECO:0000256" key="7">
    <source>
        <dbReference type="RuleBase" id="RU003812"/>
    </source>
</evidence>
<reference evidence="9 10" key="1">
    <citation type="submission" date="2015-04" db="EMBL/GenBank/DDBJ databases">
        <title>Draft genome sequence of bacteremic isolate Catabacter hongkongensis type strain HKU16T.</title>
        <authorList>
            <person name="Lau S.K."/>
            <person name="Teng J.L."/>
            <person name="Huang Y."/>
            <person name="Curreem S.O."/>
            <person name="Tsui S.K."/>
            <person name="Woo P.C."/>
        </authorList>
    </citation>
    <scope>NUCLEOTIDE SEQUENCE [LARGE SCALE GENOMIC DNA]</scope>
    <source>
        <strain evidence="9 10">HKU16</strain>
    </source>
</reference>
<keyword evidence="3 6" id="KW-0547">Nucleotide-binding</keyword>
<evidence type="ECO:0000256" key="3">
    <source>
        <dbReference type="ARBA" id="ARBA00022741"/>
    </source>
</evidence>
<dbReference type="PATRIC" id="fig|270498.16.peg.428"/>
<dbReference type="PANTHER" id="PTHR23090:SF7">
    <property type="entry name" value="NH(3)-DEPENDENT NAD(+) SYNTHETASE"/>
    <property type="match status" value="1"/>
</dbReference>
<dbReference type="SUPFAM" id="SSF52402">
    <property type="entry name" value="Adenine nucleotide alpha hydrolases-like"/>
    <property type="match status" value="1"/>
</dbReference>
<dbReference type="GO" id="GO:0008795">
    <property type="term" value="F:NAD+ synthase activity"/>
    <property type="evidence" value="ECO:0007669"/>
    <property type="project" value="UniProtKB-EC"/>
</dbReference>
<dbReference type="InterPro" id="IPR022310">
    <property type="entry name" value="NAD/GMP_synthase"/>
</dbReference>
<keyword evidence="10" id="KW-1185">Reference proteome</keyword>